<proteinExistence type="predicted"/>
<accession>A0A7N2LXN0</accession>
<dbReference type="Proteomes" id="UP000594261">
    <property type="component" value="Chromosome 6"/>
</dbReference>
<name>A0A7N2LXN0_QUELO</name>
<dbReference type="EnsemblPlants" id="QL06p019482:mrna">
    <property type="protein sequence ID" value="QL06p019482:mrna"/>
    <property type="gene ID" value="QL06p019482"/>
</dbReference>
<dbReference type="AlphaFoldDB" id="A0A7N2LXN0"/>
<dbReference type="EMBL" id="LRBV02000006">
    <property type="status" value="NOT_ANNOTATED_CDS"/>
    <property type="molecule type" value="Genomic_DNA"/>
</dbReference>
<sequence length="207" mass="22841">MSPNDIGHLSLPSDSGLPIDMTNGSDLGSRFDSTVGDGYDLGSSSFVYPFERIAYNDLGHQSPLVPRDIGWHLSLPSDSGLPFPMDVTNGSGLGFGFDSTICDGFDLGSLSTAYPSVLLEDILAVIKAQVKLDFVSMSIFWFSCKCHVKVVKSPDFRYSIVFEASQAWQPQDQRPKKHVRVCRAIDNWQLLIIAEGFWQASSNLLWV</sequence>
<organism evidence="1 2">
    <name type="scientific">Quercus lobata</name>
    <name type="common">Valley oak</name>
    <dbReference type="NCBI Taxonomy" id="97700"/>
    <lineage>
        <taxon>Eukaryota</taxon>
        <taxon>Viridiplantae</taxon>
        <taxon>Streptophyta</taxon>
        <taxon>Embryophyta</taxon>
        <taxon>Tracheophyta</taxon>
        <taxon>Spermatophyta</taxon>
        <taxon>Magnoliopsida</taxon>
        <taxon>eudicotyledons</taxon>
        <taxon>Gunneridae</taxon>
        <taxon>Pentapetalae</taxon>
        <taxon>rosids</taxon>
        <taxon>fabids</taxon>
        <taxon>Fagales</taxon>
        <taxon>Fagaceae</taxon>
        <taxon>Quercus</taxon>
    </lineage>
</organism>
<keyword evidence="2" id="KW-1185">Reference proteome</keyword>
<protein>
    <submittedName>
        <fullName evidence="1">Uncharacterized protein</fullName>
    </submittedName>
</protein>
<reference evidence="1 2" key="1">
    <citation type="journal article" date="2016" name="G3 (Bethesda)">
        <title>First Draft Assembly and Annotation of the Genome of a California Endemic Oak Quercus lobata Nee (Fagaceae).</title>
        <authorList>
            <person name="Sork V.L."/>
            <person name="Fitz-Gibbon S.T."/>
            <person name="Puiu D."/>
            <person name="Crepeau M."/>
            <person name="Gugger P.F."/>
            <person name="Sherman R."/>
            <person name="Stevens K."/>
            <person name="Langley C.H."/>
            <person name="Pellegrini M."/>
            <person name="Salzberg S.L."/>
        </authorList>
    </citation>
    <scope>NUCLEOTIDE SEQUENCE [LARGE SCALE GENOMIC DNA]</scope>
    <source>
        <strain evidence="1 2">cv. SW786</strain>
    </source>
</reference>
<dbReference type="InParanoid" id="A0A7N2LXN0"/>
<dbReference type="Gramene" id="QL06p019482:mrna">
    <property type="protein sequence ID" value="QL06p019482:mrna"/>
    <property type="gene ID" value="QL06p019482"/>
</dbReference>
<evidence type="ECO:0000313" key="2">
    <source>
        <dbReference type="Proteomes" id="UP000594261"/>
    </source>
</evidence>
<reference evidence="1" key="2">
    <citation type="submission" date="2021-01" db="UniProtKB">
        <authorList>
            <consortium name="EnsemblPlants"/>
        </authorList>
    </citation>
    <scope>IDENTIFICATION</scope>
</reference>
<evidence type="ECO:0000313" key="1">
    <source>
        <dbReference type="EnsemblPlants" id="QL06p019482:mrna"/>
    </source>
</evidence>